<name>A0AAJ1Q699_9LACT</name>
<keyword evidence="6" id="KW-0812">Transmembrane</keyword>
<keyword evidence="6" id="KW-0472">Membrane</keyword>
<evidence type="ECO:0000259" key="7">
    <source>
        <dbReference type="PROSITE" id="PS50106"/>
    </source>
</evidence>
<keyword evidence="6" id="KW-1133">Transmembrane helix</keyword>
<dbReference type="PANTHER" id="PTHR43343:SF3">
    <property type="entry name" value="PROTEASE DO-LIKE 8, CHLOROPLASTIC"/>
    <property type="match status" value="1"/>
</dbReference>
<sequence>MELKKDEEMKTLLWRKIFTGVSGTALAFLLATGVIHQQAIFSQENGTNTVQVNDPAKLTDEESKIVETVKTASEAVVSIGNMQKVSQYSGMSPFSGFQSHQYFMPDQKEKDLQLVAEGSGVIYKIEDGKAYIVTNHHVVDGADGLNVQLKNGQTVEGTLVGSDNLSDLAVLTIDASVATKALEFADSNKIQVGQTAIAIGSPMGKEFASSVTKGIISGVNRSVPVDTNGDHQADWDMNLLQTDAAINSGNSGGALINSAGQLIGINSSKLAKVGVEGMGFAIPSSDVVDIISQLESKGQVVRPALGISYTSLDVVHPDYRAQVMGLDEEDVNGAFITEVASGGAADKAGLKAYDLITAVDGQAVEKTNDLRKLLYQHQVGDTIKLKIRRGKEEMEVDVKLDSAISNEEANPLMSPEEEEETSPF</sequence>
<evidence type="ECO:0000256" key="3">
    <source>
        <dbReference type="ARBA" id="ARBA00022801"/>
    </source>
</evidence>
<evidence type="ECO:0000256" key="5">
    <source>
        <dbReference type="SAM" id="MobiDB-lite"/>
    </source>
</evidence>
<dbReference type="InterPro" id="IPR001478">
    <property type="entry name" value="PDZ"/>
</dbReference>
<dbReference type="EMBL" id="JASOOE010000012">
    <property type="protein sequence ID" value="MDK7187667.1"/>
    <property type="molecule type" value="Genomic_DNA"/>
</dbReference>
<dbReference type="PRINTS" id="PR00834">
    <property type="entry name" value="PROTEASES2C"/>
</dbReference>
<dbReference type="InterPro" id="IPR009003">
    <property type="entry name" value="Peptidase_S1_PA"/>
</dbReference>
<dbReference type="AlphaFoldDB" id="A0AAJ1Q699"/>
<dbReference type="Pfam" id="PF13365">
    <property type="entry name" value="Trypsin_2"/>
    <property type="match status" value="1"/>
</dbReference>
<evidence type="ECO:0000313" key="9">
    <source>
        <dbReference type="Proteomes" id="UP001229251"/>
    </source>
</evidence>
<dbReference type="Proteomes" id="UP001229251">
    <property type="component" value="Unassembled WGS sequence"/>
</dbReference>
<feature type="compositionally biased region" description="Acidic residues" evidence="5">
    <location>
        <begin position="415"/>
        <end position="424"/>
    </location>
</feature>
<evidence type="ECO:0000256" key="2">
    <source>
        <dbReference type="ARBA" id="ARBA00022670"/>
    </source>
</evidence>
<evidence type="ECO:0000256" key="4">
    <source>
        <dbReference type="ARBA" id="ARBA00022825"/>
    </source>
</evidence>
<keyword evidence="4" id="KW-0720">Serine protease</keyword>
<dbReference type="PANTHER" id="PTHR43343">
    <property type="entry name" value="PEPTIDASE S12"/>
    <property type="match status" value="1"/>
</dbReference>
<accession>A0AAJ1Q699</accession>
<reference evidence="8" key="1">
    <citation type="submission" date="2023-05" db="EMBL/GenBank/DDBJ databases">
        <title>Cataloging the Phylogenetic Diversity of Human Bladder Bacteria.</title>
        <authorList>
            <person name="Du J."/>
        </authorList>
    </citation>
    <scope>NUCLEOTIDE SEQUENCE</scope>
    <source>
        <strain evidence="8">UMB1231</strain>
    </source>
</reference>
<comment type="similarity">
    <text evidence="1">Belongs to the peptidase S1C family.</text>
</comment>
<evidence type="ECO:0000256" key="1">
    <source>
        <dbReference type="ARBA" id="ARBA00010541"/>
    </source>
</evidence>
<dbReference type="Gene3D" id="2.40.10.10">
    <property type="entry name" value="Trypsin-like serine proteases"/>
    <property type="match status" value="2"/>
</dbReference>
<dbReference type="InterPro" id="IPR036034">
    <property type="entry name" value="PDZ_sf"/>
</dbReference>
<dbReference type="GO" id="GO:0006508">
    <property type="term" value="P:proteolysis"/>
    <property type="evidence" value="ECO:0007669"/>
    <property type="project" value="UniProtKB-KW"/>
</dbReference>
<proteinExistence type="inferred from homology"/>
<dbReference type="SMART" id="SM00228">
    <property type="entry name" value="PDZ"/>
    <property type="match status" value="1"/>
</dbReference>
<gene>
    <name evidence="8" type="ORF">QP433_06710</name>
</gene>
<organism evidence="8 9">
    <name type="scientific">Facklamia hominis</name>
    <dbReference type="NCBI Taxonomy" id="178214"/>
    <lineage>
        <taxon>Bacteria</taxon>
        <taxon>Bacillati</taxon>
        <taxon>Bacillota</taxon>
        <taxon>Bacilli</taxon>
        <taxon>Lactobacillales</taxon>
        <taxon>Aerococcaceae</taxon>
        <taxon>Facklamia</taxon>
    </lineage>
</organism>
<dbReference type="InterPro" id="IPR043504">
    <property type="entry name" value="Peptidase_S1_PA_chymotrypsin"/>
</dbReference>
<dbReference type="InterPro" id="IPR051201">
    <property type="entry name" value="Chloro_Bact_Ser_Proteases"/>
</dbReference>
<comment type="caution">
    <text evidence="8">The sequence shown here is derived from an EMBL/GenBank/DDBJ whole genome shotgun (WGS) entry which is preliminary data.</text>
</comment>
<evidence type="ECO:0000256" key="6">
    <source>
        <dbReference type="SAM" id="Phobius"/>
    </source>
</evidence>
<protein>
    <submittedName>
        <fullName evidence="8">Trypsin-like peptidase domain-containing protein</fullName>
    </submittedName>
</protein>
<dbReference type="InterPro" id="IPR001940">
    <property type="entry name" value="Peptidase_S1C"/>
</dbReference>
<dbReference type="SUPFAM" id="SSF50156">
    <property type="entry name" value="PDZ domain-like"/>
    <property type="match status" value="1"/>
</dbReference>
<dbReference type="PROSITE" id="PS50106">
    <property type="entry name" value="PDZ"/>
    <property type="match status" value="1"/>
</dbReference>
<dbReference type="Pfam" id="PF13180">
    <property type="entry name" value="PDZ_2"/>
    <property type="match status" value="1"/>
</dbReference>
<feature type="transmembrane region" description="Helical" evidence="6">
    <location>
        <begin position="12"/>
        <end position="35"/>
    </location>
</feature>
<feature type="region of interest" description="Disordered" evidence="5">
    <location>
        <begin position="400"/>
        <end position="424"/>
    </location>
</feature>
<feature type="domain" description="PDZ" evidence="7">
    <location>
        <begin position="289"/>
        <end position="391"/>
    </location>
</feature>
<keyword evidence="2" id="KW-0645">Protease</keyword>
<keyword evidence="3" id="KW-0378">Hydrolase</keyword>
<dbReference type="SUPFAM" id="SSF50494">
    <property type="entry name" value="Trypsin-like serine proteases"/>
    <property type="match status" value="1"/>
</dbReference>
<dbReference type="GO" id="GO:0004252">
    <property type="term" value="F:serine-type endopeptidase activity"/>
    <property type="evidence" value="ECO:0007669"/>
    <property type="project" value="InterPro"/>
</dbReference>
<dbReference type="RefSeq" id="WP_006908350.1">
    <property type="nucleotide sequence ID" value="NZ_JASOOE010000012.1"/>
</dbReference>
<dbReference type="Gene3D" id="2.30.42.10">
    <property type="match status" value="1"/>
</dbReference>
<evidence type="ECO:0000313" key="8">
    <source>
        <dbReference type="EMBL" id="MDK7187667.1"/>
    </source>
</evidence>